<feature type="compositionally biased region" description="Polar residues" evidence="1">
    <location>
        <begin position="48"/>
        <end position="72"/>
    </location>
</feature>
<name>A0A453NMG2_AEGTS</name>
<evidence type="ECO:0000313" key="2">
    <source>
        <dbReference type="EnsemblPlants" id="AET6Gv20417900.1"/>
    </source>
</evidence>
<reference evidence="2" key="5">
    <citation type="journal article" date="2021" name="G3 (Bethesda)">
        <title>Aegilops tauschii genome assembly Aet v5.0 features greater sequence contiguity and improved annotation.</title>
        <authorList>
            <person name="Wang L."/>
            <person name="Zhu T."/>
            <person name="Rodriguez J.C."/>
            <person name="Deal K.R."/>
            <person name="Dubcovsky J."/>
            <person name="McGuire P.E."/>
            <person name="Lux T."/>
            <person name="Spannagl M."/>
            <person name="Mayer K.F.X."/>
            <person name="Baldrich P."/>
            <person name="Meyers B.C."/>
            <person name="Huo N."/>
            <person name="Gu Y.Q."/>
            <person name="Zhou H."/>
            <person name="Devos K.M."/>
            <person name="Bennetzen J.L."/>
            <person name="Unver T."/>
            <person name="Budak H."/>
            <person name="Gulick P.J."/>
            <person name="Galiba G."/>
            <person name="Kalapos B."/>
            <person name="Nelson D.R."/>
            <person name="Li P."/>
            <person name="You F.M."/>
            <person name="Luo M.C."/>
            <person name="Dvorak J."/>
        </authorList>
    </citation>
    <scope>NUCLEOTIDE SEQUENCE [LARGE SCALE GENOMIC DNA]</scope>
    <source>
        <strain evidence="2">cv. AL8/78</strain>
    </source>
</reference>
<organism evidence="2 3">
    <name type="scientific">Aegilops tauschii subsp. strangulata</name>
    <name type="common">Goatgrass</name>
    <dbReference type="NCBI Taxonomy" id="200361"/>
    <lineage>
        <taxon>Eukaryota</taxon>
        <taxon>Viridiplantae</taxon>
        <taxon>Streptophyta</taxon>
        <taxon>Embryophyta</taxon>
        <taxon>Tracheophyta</taxon>
        <taxon>Spermatophyta</taxon>
        <taxon>Magnoliopsida</taxon>
        <taxon>Liliopsida</taxon>
        <taxon>Poales</taxon>
        <taxon>Poaceae</taxon>
        <taxon>BOP clade</taxon>
        <taxon>Pooideae</taxon>
        <taxon>Triticodae</taxon>
        <taxon>Triticeae</taxon>
        <taxon>Triticinae</taxon>
        <taxon>Aegilops</taxon>
    </lineage>
</organism>
<reference evidence="2" key="3">
    <citation type="journal article" date="2017" name="Nature">
        <title>Genome sequence of the progenitor of the wheat D genome Aegilops tauschii.</title>
        <authorList>
            <person name="Luo M.C."/>
            <person name="Gu Y.Q."/>
            <person name="Puiu D."/>
            <person name="Wang H."/>
            <person name="Twardziok S.O."/>
            <person name="Deal K.R."/>
            <person name="Huo N."/>
            <person name="Zhu T."/>
            <person name="Wang L."/>
            <person name="Wang Y."/>
            <person name="McGuire P.E."/>
            <person name="Liu S."/>
            <person name="Long H."/>
            <person name="Ramasamy R.K."/>
            <person name="Rodriguez J.C."/>
            <person name="Van S.L."/>
            <person name="Yuan L."/>
            <person name="Wang Z."/>
            <person name="Xia Z."/>
            <person name="Xiao L."/>
            <person name="Anderson O.D."/>
            <person name="Ouyang S."/>
            <person name="Liang Y."/>
            <person name="Zimin A.V."/>
            <person name="Pertea G."/>
            <person name="Qi P."/>
            <person name="Bennetzen J.L."/>
            <person name="Dai X."/>
            <person name="Dawson M.W."/>
            <person name="Muller H.G."/>
            <person name="Kugler K."/>
            <person name="Rivarola-Duarte L."/>
            <person name="Spannagl M."/>
            <person name="Mayer K.F.X."/>
            <person name="Lu F.H."/>
            <person name="Bevan M.W."/>
            <person name="Leroy P."/>
            <person name="Li P."/>
            <person name="You F.M."/>
            <person name="Sun Q."/>
            <person name="Liu Z."/>
            <person name="Lyons E."/>
            <person name="Wicker T."/>
            <person name="Salzberg S.L."/>
            <person name="Devos K.M."/>
            <person name="Dvorak J."/>
        </authorList>
    </citation>
    <scope>NUCLEOTIDE SEQUENCE [LARGE SCALE GENOMIC DNA]</scope>
    <source>
        <strain evidence="2">cv. AL8/78</strain>
    </source>
</reference>
<protein>
    <submittedName>
        <fullName evidence="2">Uncharacterized protein</fullName>
    </submittedName>
</protein>
<dbReference type="AlphaFoldDB" id="A0A453NMG2"/>
<reference evidence="3" key="2">
    <citation type="journal article" date="2017" name="Nat. Plants">
        <title>The Aegilops tauschii genome reveals multiple impacts of transposons.</title>
        <authorList>
            <person name="Zhao G."/>
            <person name="Zou C."/>
            <person name="Li K."/>
            <person name="Wang K."/>
            <person name="Li T."/>
            <person name="Gao L."/>
            <person name="Zhang X."/>
            <person name="Wang H."/>
            <person name="Yang Z."/>
            <person name="Liu X."/>
            <person name="Jiang W."/>
            <person name="Mao L."/>
            <person name="Kong X."/>
            <person name="Jiao Y."/>
            <person name="Jia J."/>
        </authorList>
    </citation>
    <scope>NUCLEOTIDE SEQUENCE [LARGE SCALE GENOMIC DNA]</scope>
    <source>
        <strain evidence="3">cv. AL8/78</strain>
    </source>
</reference>
<proteinExistence type="predicted"/>
<keyword evidence="3" id="KW-1185">Reference proteome</keyword>
<dbReference type="Gramene" id="AET6Gv20417900.1">
    <property type="protein sequence ID" value="AET6Gv20417900.1"/>
    <property type="gene ID" value="AET6Gv20417900"/>
</dbReference>
<dbReference type="Gramene" id="AET6Gv20417900.5">
    <property type="protein sequence ID" value="AET6Gv20417900.5"/>
    <property type="gene ID" value="AET6Gv20417900"/>
</dbReference>
<dbReference type="EnsemblPlants" id="AET6Gv20417900.5">
    <property type="protein sequence ID" value="AET6Gv20417900.5"/>
    <property type="gene ID" value="AET6Gv20417900"/>
</dbReference>
<sequence length="123" mass="13662">MRDVEGLVEPVVAVRDGLGLSDREMAAESAGSGVGNKQHFGRTESEHTISQGSDVFPASSSKRQAGRPTTSPDKAPYEQPSKRSRFYSICRVQHAQEHNMPSHSSLLKMWVNWAQEEHMQQPT</sequence>
<accession>A0A453NMG2</accession>
<reference evidence="2" key="4">
    <citation type="submission" date="2019-03" db="UniProtKB">
        <authorList>
            <consortium name="EnsemblPlants"/>
        </authorList>
    </citation>
    <scope>IDENTIFICATION</scope>
</reference>
<evidence type="ECO:0000313" key="3">
    <source>
        <dbReference type="Proteomes" id="UP000015105"/>
    </source>
</evidence>
<evidence type="ECO:0000256" key="1">
    <source>
        <dbReference type="SAM" id="MobiDB-lite"/>
    </source>
</evidence>
<reference evidence="3" key="1">
    <citation type="journal article" date="2014" name="Science">
        <title>Ancient hybridizations among the ancestral genomes of bread wheat.</title>
        <authorList>
            <consortium name="International Wheat Genome Sequencing Consortium,"/>
            <person name="Marcussen T."/>
            <person name="Sandve S.R."/>
            <person name="Heier L."/>
            <person name="Spannagl M."/>
            <person name="Pfeifer M."/>
            <person name="Jakobsen K.S."/>
            <person name="Wulff B.B."/>
            <person name="Steuernagel B."/>
            <person name="Mayer K.F."/>
            <person name="Olsen O.A."/>
        </authorList>
    </citation>
    <scope>NUCLEOTIDE SEQUENCE [LARGE SCALE GENOMIC DNA]</scope>
    <source>
        <strain evidence="3">cv. AL8/78</strain>
    </source>
</reference>
<feature type="region of interest" description="Disordered" evidence="1">
    <location>
        <begin position="21"/>
        <end position="83"/>
    </location>
</feature>
<dbReference type="Proteomes" id="UP000015105">
    <property type="component" value="Chromosome 6D"/>
</dbReference>
<dbReference type="EnsemblPlants" id="AET6Gv20417900.1">
    <property type="protein sequence ID" value="AET6Gv20417900.1"/>
    <property type="gene ID" value="AET6Gv20417900"/>
</dbReference>